<comment type="caution">
    <text evidence="6">The sequence shown here is derived from an EMBL/GenBank/DDBJ whole genome shotgun (WGS) entry which is preliminary data.</text>
</comment>
<dbReference type="OrthoDB" id="668540at2759"/>
<dbReference type="SMART" id="SM00025">
    <property type="entry name" value="Pumilio"/>
    <property type="match status" value="8"/>
</dbReference>
<keyword evidence="2" id="KW-0810">Translation regulation</keyword>
<dbReference type="PANTHER" id="PTHR12537:SF147">
    <property type="entry name" value="PUMILIO HOMOLOG 12"/>
    <property type="match status" value="1"/>
</dbReference>
<gene>
    <name evidence="6" type="ORF">ZIOFF_057398</name>
</gene>
<feature type="repeat" description="Pumilio" evidence="4">
    <location>
        <begin position="597"/>
        <end position="634"/>
    </location>
</feature>
<feature type="repeat" description="Pumilio" evidence="4">
    <location>
        <begin position="635"/>
        <end position="670"/>
    </location>
</feature>
<dbReference type="CDD" id="cd07920">
    <property type="entry name" value="Pumilio"/>
    <property type="match status" value="1"/>
</dbReference>
<reference evidence="6 7" key="1">
    <citation type="submission" date="2020-08" db="EMBL/GenBank/DDBJ databases">
        <title>Plant Genome Project.</title>
        <authorList>
            <person name="Zhang R.-G."/>
        </authorList>
    </citation>
    <scope>NUCLEOTIDE SEQUENCE [LARGE SCALE GENOMIC DNA]</scope>
    <source>
        <tissue evidence="6">Rhizome</tissue>
    </source>
</reference>
<name>A0A8J5KBR5_ZINOF</name>
<dbReference type="Pfam" id="PF00806">
    <property type="entry name" value="PUF"/>
    <property type="match status" value="8"/>
</dbReference>
<evidence type="ECO:0000256" key="3">
    <source>
        <dbReference type="ARBA" id="ARBA00058490"/>
    </source>
</evidence>
<evidence type="ECO:0000259" key="5">
    <source>
        <dbReference type="PROSITE" id="PS50303"/>
    </source>
</evidence>
<accession>A0A8J5KBR5</accession>
<dbReference type="InterPro" id="IPR001313">
    <property type="entry name" value="Pumilio_RNA-bd_rpt"/>
</dbReference>
<dbReference type="Proteomes" id="UP000734854">
    <property type="component" value="Unassembled WGS sequence"/>
</dbReference>
<dbReference type="EMBL" id="JACMSC010000016">
    <property type="protein sequence ID" value="KAG6480811.1"/>
    <property type="molecule type" value="Genomic_DNA"/>
</dbReference>
<feature type="repeat" description="Pumilio" evidence="4">
    <location>
        <begin position="743"/>
        <end position="778"/>
    </location>
</feature>
<comment type="function">
    <text evidence="3">Sequence-specific RNA-binding protein that regulates translation and mRNA stability by binding the 3'-UTR of target mRNAs.</text>
</comment>
<evidence type="ECO:0000256" key="2">
    <source>
        <dbReference type="ARBA" id="ARBA00022845"/>
    </source>
</evidence>
<keyword evidence="1" id="KW-0677">Repeat</keyword>
<protein>
    <recommendedName>
        <fullName evidence="5">PUM-HD domain-containing protein</fullName>
    </recommendedName>
</protein>
<feature type="repeat" description="Pumilio" evidence="4">
    <location>
        <begin position="671"/>
        <end position="706"/>
    </location>
</feature>
<feature type="repeat" description="Pumilio" evidence="4">
    <location>
        <begin position="707"/>
        <end position="742"/>
    </location>
</feature>
<dbReference type="GO" id="GO:0005737">
    <property type="term" value="C:cytoplasm"/>
    <property type="evidence" value="ECO:0007669"/>
    <property type="project" value="TreeGrafter"/>
</dbReference>
<evidence type="ECO:0000256" key="4">
    <source>
        <dbReference type="PROSITE-ProRule" id="PRU00317"/>
    </source>
</evidence>
<organism evidence="6 7">
    <name type="scientific">Zingiber officinale</name>
    <name type="common">Ginger</name>
    <name type="synonym">Amomum zingiber</name>
    <dbReference type="NCBI Taxonomy" id="94328"/>
    <lineage>
        <taxon>Eukaryota</taxon>
        <taxon>Viridiplantae</taxon>
        <taxon>Streptophyta</taxon>
        <taxon>Embryophyta</taxon>
        <taxon>Tracheophyta</taxon>
        <taxon>Spermatophyta</taxon>
        <taxon>Magnoliopsida</taxon>
        <taxon>Liliopsida</taxon>
        <taxon>Zingiberales</taxon>
        <taxon>Zingiberaceae</taxon>
        <taxon>Zingiber</taxon>
    </lineage>
</organism>
<dbReference type="PANTHER" id="PTHR12537">
    <property type="entry name" value="RNA BINDING PROTEIN PUMILIO-RELATED"/>
    <property type="match status" value="1"/>
</dbReference>
<sequence>MFGTYCKNPSPSCCNMEVGDYDDLDKLLREIPNATTGNYNNSLPIRSTALLGRETSSASQLKNHSSSSNLRDSFNTFQPAKGNCSNSLIKTPFSQDNSHNYYQTLGVSVNQDTLRLPDEQSLTLAFQDMSFKDITSIKSDNLHLEGNQVSVNHSLPLDPNYSAHLKNLFSGPSLTNSPILVPHVVPREGHSSNLVSEDYTIFHINFEPNIHNRAFADNDPISFERNCHHPMNVLGDHTAEWRDFPNCSSSMSVNPGIHSFSMPNVPMQGLEFPASQLQQQCHRDRDLSCSDSIRHQQLSQSSMQCYNVGYDRTYRSNLECHRQCQDGHSERGANMETGLLSGNEPLPGVYMPIPLQAGHGSLDPCQNVNMVNGRNNQLNPSLLRSGNLGRYHLNGYSGKCDSFMLPNGMKEPSCFLYSDGISSNGHGVLGRFGEQKFPENFLIKLHGGSSSLFSESSSSGCSQLTQFTDNSRRYMPNTKMSCIFQNNRALNLDIPKIEGSFLDNSNQKMKSSSLHLRSNSLDNIIDQLHLLAKDQNHCRSLQSIFDKVKQEDFDKIFLAVIDHVVELMTDQFGNYFLQKLVEVCKQHQITHLIFKISLSDGELLRISCNQHGTRVVQKIMETMTNEEQYSMIVSALKPDIVSLIKNTNGSHVAQRCLEYLSPRFREFLFEPAIANCIELARDRQGCCVLQKCLSELDGGQQIQLVSKLASQACTLSEDPYGNYVVQFILGRRIPWATTKILDQLEGHFHSLSIQKYSSNVVERCLKYAGAERRAAIINELVSHPRFIEIVQDRFGNFVIQSAYKECKGPIQAALSNAIRRHESVLRLNPYGKKVLSGTCYGK</sequence>
<dbReference type="AlphaFoldDB" id="A0A8J5KBR5"/>
<dbReference type="PROSITE" id="PS50302">
    <property type="entry name" value="PUM"/>
    <property type="match status" value="7"/>
</dbReference>
<dbReference type="InterPro" id="IPR033133">
    <property type="entry name" value="PUM-HD"/>
</dbReference>
<keyword evidence="7" id="KW-1185">Reference proteome</keyword>
<feature type="repeat" description="Pumilio" evidence="4">
    <location>
        <begin position="779"/>
        <end position="816"/>
    </location>
</feature>
<dbReference type="GO" id="GO:0003729">
    <property type="term" value="F:mRNA binding"/>
    <property type="evidence" value="ECO:0007669"/>
    <property type="project" value="TreeGrafter"/>
</dbReference>
<proteinExistence type="predicted"/>
<evidence type="ECO:0000313" key="6">
    <source>
        <dbReference type="EMBL" id="KAG6480811.1"/>
    </source>
</evidence>
<feature type="repeat" description="Pumilio" evidence="4">
    <location>
        <begin position="559"/>
        <end position="595"/>
    </location>
</feature>
<dbReference type="PROSITE" id="PS50303">
    <property type="entry name" value="PUM_HD"/>
    <property type="match status" value="1"/>
</dbReference>
<feature type="domain" description="PUM-HD" evidence="5">
    <location>
        <begin position="497"/>
        <end position="842"/>
    </location>
</feature>
<dbReference type="InterPro" id="IPR033712">
    <property type="entry name" value="Pumilio_RNA-bd"/>
</dbReference>
<evidence type="ECO:0000313" key="7">
    <source>
        <dbReference type="Proteomes" id="UP000734854"/>
    </source>
</evidence>
<evidence type="ECO:0000256" key="1">
    <source>
        <dbReference type="ARBA" id="ARBA00022737"/>
    </source>
</evidence>
<dbReference type="FunFam" id="1.25.10.10:FF:000237">
    <property type="entry name" value="Pumilio homolog 9"/>
    <property type="match status" value="1"/>
</dbReference>
<dbReference type="GO" id="GO:0006417">
    <property type="term" value="P:regulation of translation"/>
    <property type="evidence" value="ECO:0007669"/>
    <property type="project" value="UniProtKB-KW"/>
</dbReference>